<keyword evidence="1" id="KW-0812">Transmembrane</keyword>
<feature type="transmembrane region" description="Helical" evidence="1">
    <location>
        <begin position="148"/>
        <end position="163"/>
    </location>
</feature>
<dbReference type="Proteomes" id="UP000261931">
    <property type="component" value="Unassembled WGS sequence"/>
</dbReference>
<evidence type="ECO:0000259" key="3">
    <source>
        <dbReference type="Pfam" id="PF13194"/>
    </source>
</evidence>
<feature type="transmembrane region" description="Helical" evidence="1">
    <location>
        <begin position="404"/>
        <end position="423"/>
    </location>
</feature>
<proteinExistence type="predicted"/>
<keyword evidence="1" id="KW-1133">Transmembrane helix</keyword>
<keyword evidence="1" id="KW-0472">Membrane</keyword>
<feature type="transmembrane region" description="Helical" evidence="1">
    <location>
        <begin position="238"/>
        <end position="259"/>
    </location>
</feature>
<protein>
    <submittedName>
        <fullName evidence="4">MgtC/SapB family protein</fullName>
    </submittedName>
</protein>
<feature type="transmembrane region" description="Helical" evidence="1">
    <location>
        <begin position="206"/>
        <end position="226"/>
    </location>
</feature>
<dbReference type="PANTHER" id="PTHR39084">
    <property type="entry name" value="MEMBRANE PROTEIN-RELATED"/>
    <property type="match status" value="1"/>
</dbReference>
<sequence length="424" mass="43251">MNGLNSPDLSHAAATLAVALGCGLLVGIERERRKGAGPTRALAGLRSFALTCVTGAAAALTGLSGIVVAGAAFVAGLGLVAYLKDRSEDPGVTTEVALLLTYLVGVLSAHSAALAAGLAVGLTVVLAVRDRAHRFVNHWLRAAELRDGLLLVALVLLGLPLLPDRPLWGEALNPRTIGTLLALLLTLQSAAHLARRLLATRHAVALSALASGFVSSTATIASMGLAAREGSAPARAMAGGGLLSCVSTQLQLLLVAAAVRPAWLPVLWLPVLVAATLALAWGWWLVRGEVKDVVVTGATPRTEALPSARDDRMFSLGGALAVAALLAAVQALVHGLQAWLGQAGLMAGAVVGALADLHASVAAVFSDAAPAEGSRHALMLALLVHAGSKSVTAFASGGWAYLRWLAPGLWLHTLLGVALLAWWG</sequence>
<feature type="transmembrane region" description="Helical" evidence="1">
    <location>
        <begin position="12"/>
        <end position="28"/>
    </location>
</feature>
<dbReference type="Pfam" id="PF13194">
    <property type="entry name" value="DUF4010"/>
    <property type="match status" value="1"/>
</dbReference>
<feature type="domain" description="DUF4010" evidence="3">
    <location>
        <begin position="185"/>
        <end position="396"/>
    </location>
</feature>
<evidence type="ECO:0000313" key="4">
    <source>
        <dbReference type="EMBL" id="RFP76910.1"/>
    </source>
</evidence>
<feature type="transmembrane region" description="Helical" evidence="1">
    <location>
        <begin position="313"/>
        <end position="333"/>
    </location>
</feature>
<gene>
    <name evidence="4" type="ORF">DY262_19815</name>
</gene>
<comment type="caution">
    <text evidence="4">The sequence shown here is derived from an EMBL/GenBank/DDBJ whole genome shotgun (WGS) entry which is preliminary data.</text>
</comment>
<evidence type="ECO:0000259" key="2">
    <source>
        <dbReference type="Pfam" id="PF02308"/>
    </source>
</evidence>
<reference evidence="4 5" key="1">
    <citation type="submission" date="2018-08" db="EMBL/GenBank/DDBJ databases">
        <title>Hydrogenophaga sp. LA-38 isolated from sludge.</title>
        <authorList>
            <person name="Im W.-T."/>
        </authorList>
    </citation>
    <scope>NUCLEOTIDE SEQUENCE [LARGE SCALE GENOMIC DNA]</scope>
    <source>
        <strain evidence="4 5">LA-38</strain>
    </source>
</reference>
<dbReference type="PANTHER" id="PTHR39084:SF1">
    <property type="entry name" value="DUF4010 DOMAIN-CONTAINING PROTEIN"/>
    <property type="match status" value="1"/>
</dbReference>
<dbReference type="InterPro" id="IPR049177">
    <property type="entry name" value="MgtC_SapB_SrpB_YhiD_N"/>
</dbReference>
<accession>A0A372EER9</accession>
<feature type="transmembrane region" description="Helical" evidence="1">
    <location>
        <begin position="102"/>
        <end position="128"/>
    </location>
</feature>
<dbReference type="EMBL" id="QVLS01000014">
    <property type="protein sequence ID" value="RFP76910.1"/>
    <property type="molecule type" value="Genomic_DNA"/>
</dbReference>
<evidence type="ECO:0000256" key="1">
    <source>
        <dbReference type="SAM" id="Phobius"/>
    </source>
</evidence>
<organism evidence="4 5">
    <name type="scientific">Hydrogenophaga borbori</name>
    <dbReference type="NCBI Taxonomy" id="2294117"/>
    <lineage>
        <taxon>Bacteria</taxon>
        <taxon>Pseudomonadati</taxon>
        <taxon>Pseudomonadota</taxon>
        <taxon>Betaproteobacteria</taxon>
        <taxon>Burkholderiales</taxon>
        <taxon>Comamonadaceae</taxon>
        <taxon>Hydrogenophaga</taxon>
    </lineage>
</organism>
<feature type="transmembrane region" description="Helical" evidence="1">
    <location>
        <begin position="49"/>
        <end position="82"/>
    </location>
</feature>
<feature type="transmembrane region" description="Helical" evidence="1">
    <location>
        <begin position="266"/>
        <end position="286"/>
    </location>
</feature>
<feature type="domain" description="MgtC/SapB/SrpB/YhiD N-terminal" evidence="2">
    <location>
        <begin position="16"/>
        <end position="134"/>
    </location>
</feature>
<dbReference type="AlphaFoldDB" id="A0A372EER9"/>
<feature type="transmembrane region" description="Helical" evidence="1">
    <location>
        <begin position="175"/>
        <end position="194"/>
    </location>
</feature>
<dbReference type="Pfam" id="PF02308">
    <property type="entry name" value="MgtC"/>
    <property type="match status" value="1"/>
</dbReference>
<feature type="transmembrane region" description="Helical" evidence="1">
    <location>
        <begin position="345"/>
        <end position="365"/>
    </location>
</feature>
<keyword evidence="5" id="KW-1185">Reference proteome</keyword>
<name>A0A372EER9_9BURK</name>
<dbReference type="InterPro" id="IPR025105">
    <property type="entry name" value="DUF4010"/>
</dbReference>
<evidence type="ECO:0000313" key="5">
    <source>
        <dbReference type="Proteomes" id="UP000261931"/>
    </source>
</evidence>